<dbReference type="InterPro" id="IPR001296">
    <property type="entry name" value="Glyco_trans_1"/>
</dbReference>
<dbReference type="GO" id="GO:0016757">
    <property type="term" value="F:glycosyltransferase activity"/>
    <property type="evidence" value="ECO:0007669"/>
    <property type="project" value="InterPro"/>
</dbReference>
<dbReference type="PANTHER" id="PTHR45947">
    <property type="entry name" value="SULFOQUINOVOSYL TRANSFERASE SQD2"/>
    <property type="match status" value="1"/>
</dbReference>
<dbReference type="Gene3D" id="3.40.50.2000">
    <property type="entry name" value="Glycogen Phosphorylase B"/>
    <property type="match status" value="2"/>
</dbReference>
<accession>A0A2H0VES3</accession>
<dbReference type="InterPro" id="IPR050194">
    <property type="entry name" value="Glycosyltransferase_grp1"/>
</dbReference>
<dbReference type="AlphaFoldDB" id="A0A2H0VES3"/>
<protein>
    <recommendedName>
        <fullName evidence="1">Glycosyl transferase family 1 domain-containing protein</fullName>
    </recommendedName>
</protein>
<dbReference type="PANTHER" id="PTHR45947:SF3">
    <property type="entry name" value="SULFOQUINOVOSYL TRANSFERASE SQD2"/>
    <property type="match status" value="1"/>
</dbReference>
<gene>
    <name evidence="2" type="ORF">COT91_00445</name>
</gene>
<sequence>MKVLMISLDRGMFGGGFSGDVVERHQKYADLAGSLDVLVFASEKFQNRQWKKNFRVFSTRSSRTTHYKKAFEVFKNLQTQNFYDLIVTQDFAAPVGKKIKQKYGLPWIVTIHGMFFSGRWIGFNPIKWLLLREIKKSLYLADGFKANNQTTKEKLFTWGIKNPVLIQPTPANIEGFKTEEKPHNEILKILFVGRLSREKNLAMLIRVARKIQLPFDLTIVGEGDERKKLENLSKGAKNIKFVGGKRLPELAEYFKQADIFVLPSDTESYGVVLLQAAAAGCAIIATKTAGAMNLIKNDRGILIDVGDEIKLEDSLERLITDKNLRNNLAVNARQMIKNYDSEEGVEKVVEFWKKIINK</sequence>
<organism evidence="2 3">
    <name type="scientific">Candidatus Doudnabacteria bacterium CG10_big_fil_rev_8_21_14_0_10_41_10</name>
    <dbReference type="NCBI Taxonomy" id="1974551"/>
    <lineage>
        <taxon>Bacteria</taxon>
        <taxon>Candidatus Doudnaibacteriota</taxon>
    </lineage>
</organism>
<dbReference type="EMBL" id="PFAJ01000006">
    <property type="protein sequence ID" value="PIR97607.1"/>
    <property type="molecule type" value="Genomic_DNA"/>
</dbReference>
<feature type="domain" description="Glycosyl transferase family 1" evidence="1">
    <location>
        <begin position="186"/>
        <end position="335"/>
    </location>
</feature>
<dbReference type="Proteomes" id="UP000230557">
    <property type="component" value="Unassembled WGS sequence"/>
</dbReference>
<comment type="caution">
    <text evidence="2">The sequence shown here is derived from an EMBL/GenBank/DDBJ whole genome shotgun (WGS) entry which is preliminary data.</text>
</comment>
<name>A0A2H0VES3_9BACT</name>
<reference evidence="3" key="1">
    <citation type="submission" date="2017-09" db="EMBL/GenBank/DDBJ databases">
        <title>Depth-based differentiation of microbial function through sediment-hosted aquifers and enrichment of novel symbionts in the deep terrestrial subsurface.</title>
        <authorList>
            <person name="Probst A.J."/>
            <person name="Ladd B."/>
            <person name="Jarett J.K."/>
            <person name="Geller-Mcgrath D.E."/>
            <person name="Sieber C.M.K."/>
            <person name="Emerson J.B."/>
            <person name="Anantharaman K."/>
            <person name="Thomas B.C."/>
            <person name="Malmstrom R."/>
            <person name="Stieglmeier M."/>
            <person name="Klingl A."/>
            <person name="Woyke T."/>
            <person name="Ryan C.M."/>
            <person name="Banfield J.F."/>
        </authorList>
    </citation>
    <scope>NUCLEOTIDE SEQUENCE [LARGE SCALE GENOMIC DNA]</scope>
</reference>
<dbReference type="Pfam" id="PF00534">
    <property type="entry name" value="Glycos_transf_1"/>
    <property type="match status" value="1"/>
</dbReference>
<dbReference type="SUPFAM" id="SSF53756">
    <property type="entry name" value="UDP-Glycosyltransferase/glycogen phosphorylase"/>
    <property type="match status" value="1"/>
</dbReference>
<dbReference type="CDD" id="cd03801">
    <property type="entry name" value="GT4_PimA-like"/>
    <property type="match status" value="1"/>
</dbReference>
<evidence type="ECO:0000313" key="2">
    <source>
        <dbReference type="EMBL" id="PIR97607.1"/>
    </source>
</evidence>
<evidence type="ECO:0000259" key="1">
    <source>
        <dbReference type="Pfam" id="PF00534"/>
    </source>
</evidence>
<proteinExistence type="predicted"/>
<evidence type="ECO:0000313" key="3">
    <source>
        <dbReference type="Proteomes" id="UP000230557"/>
    </source>
</evidence>